<protein>
    <submittedName>
        <fullName evidence="1">Uncharacterized protein</fullName>
    </submittedName>
</protein>
<evidence type="ECO:0000313" key="1">
    <source>
        <dbReference type="EMBL" id="GBN48828.1"/>
    </source>
</evidence>
<name>A0A4Y2PA40_ARAVE</name>
<feature type="non-terminal residue" evidence="1">
    <location>
        <position position="1"/>
    </location>
</feature>
<proteinExistence type="predicted"/>
<reference evidence="1 2" key="1">
    <citation type="journal article" date="2019" name="Sci. Rep.">
        <title>Orb-weaving spider Araneus ventricosus genome elucidates the spidroin gene catalogue.</title>
        <authorList>
            <person name="Kono N."/>
            <person name="Nakamura H."/>
            <person name="Ohtoshi R."/>
            <person name="Moran D.A.P."/>
            <person name="Shinohara A."/>
            <person name="Yoshida Y."/>
            <person name="Fujiwara M."/>
            <person name="Mori M."/>
            <person name="Tomita M."/>
            <person name="Arakawa K."/>
        </authorList>
    </citation>
    <scope>NUCLEOTIDE SEQUENCE [LARGE SCALE GENOMIC DNA]</scope>
</reference>
<dbReference type="EMBL" id="BGPR01132327">
    <property type="protein sequence ID" value="GBN48828.1"/>
    <property type="molecule type" value="Genomic_DNA"/>
</dbReference>
<gene>
    <name evidence="1" type="ORF">AVEN_86999_1</name>
</gene>
<sequence length="38" mass="4633">HEWNHSGKKLRLPKSRRQLMVAFWHFRWRVNSTDSLAG</sequence>
<dbReference type="AlphaFoldDB" id="A0A4Y2PA40"/>
<dbReference type="Proteomes" id="UP000499080">
    <property type="component" value="Unassembled WGS sequence"/>
</dbReference>
<evidence type="ECO:0000313" key="2">
    <source>
        <dbReference type="Proteomes" id="UP000499080"/>
    </source>
</evidence>
<keyword evidence="2" id="KW-1185">Reference proteome</keyword>
<accession>A0A4Y2PA40</accession>
<comment type="caution">
    <text evidence="1">The sequence shown here is derived from an EMBL/GenBank/DDBJ whole genome shotgun (WGS) entry which is preliminary data.</text>
</comment>
<organism evidence="1 2">
    <name type="scientific">Araneus ventricosus</name>
    <name type="common">Orbweaver spider</name>
    <name type="synonym">Epeira ventricosa</name>
    <dbReference type="NCBI Taxonomy" id="182803"/>
    <lineage>
        <taxon>Eukaryota</taxon>
        <taxon>Metazoa</taxon>
        <taxon>Ecdysozoa</taxon>
        <taxon>Arthropoda</taxon>
        <taxon>Chelicerata</taxon>
        <taxon>Arachnida</taxon>
        <taxon>Araneae</taxon>
        <taxon>Araneomorphae</taxon>
        <taxon>Entelegynae</taxon>
        <taxon>Araneoidea</taxon>
        <taxon>Araneidae</taxon>
        <taxon>Araneus</taxon>
    </lineage>
</organism>